<dbReference type="InterPro" id="IPR008792">
    <property type="entry name" value="PQQD"/>
</dbReference>
<gene>
    <name evidence="1" type="ORF">ABOD76_18825</name>
</gene>
<evidence type="ECO:0000313" key="1">
    <source>
        <dbReference type="EMBL" id="XBV85463.1"/>
    </source>
</evidence>
<dbReference type="EMBL" id="CP158299">
    <property type="protein sequence ID" value="XBV85463.1"/>
    <property type="molecule type" value="Genomic_DNA"/>
</dbReference>
<dbReference type="RefSeq" id="WP_350243500.1">
    <property type="nucleotide sequence ID" value="NZ_CP158299.1"/>
</dbReference>
<reference evidence="1" key="1">
    <citation type="submission" date="2024-06" db="EMBL/GenBank/DDBJ databases">
        <title>Draft Genome Sequence of Deinococcus sonorensis Type Strain KR-87, a Biofilm Producing Representative of the Genus Deinococcus.</title>
        <authorList>
            <person name="Boren L.S."/>
            <person name="Grosso R.A."/>
            <person name="Hugenberg-Cox A.N."/>
            <person name="Hill J.T.E."/>
            <person name="Albert C.M."/>
            <person name="Tuohy J.M."/>
        </authorList>
    </citation>
    <scope>NUCLEOTIDE SEQUENCE</scope>
    <source>
        <strain evidence="1">KR-87</strain>
    </source>
</reference>
<dbReference type="InterPro" id="IPR041881">
    <property type="entry name" value="PqqD_sf"/>
</dbReference>
<dbReference type="KEGG" id="dsc:ABOD76_18825"/>
<dbReference type="Pfam" id="PF05402">
    <property type="entry name" value="PqqD"/>
    <property type="match status" value="1"/>
</dbReference>
<dbReference type="AlphaFoldDB" id="A0AAU7UAP3"/>
<accession>A0AAU7UAP3</accession>
<protein>
    <submittedName>
        <fullName evidence="1">PqqD family protein</fullName>
    </submittedName>
</protein>
<dbReference type="Gene3D" id="1.10.10.1150">
    <property type="entry name" value="Coenzyme PQQ synthesis protein D (PqqD)"/>
    <property type="match status" value="1"/>
</dbReference>
<organism evidence="1">
    <name type="scientific">Deinococcus sonorensis KR-87</name>
    <dbReference type="NCBI Taxonomy" id="694439"/>
    <lineage>
        <taxon>Bacteria</taxon>
        <taxon>Thermotogati</taxon>
        <taxon>Deinococcota</taxon>
        <taxon>Deinococci</taxon>
        <taxon>Deinococcales</taxon>
        <taxon>Deinococcaceae</taxon>
        <taxon>Deinococcus</taxon>
    </lineage>
</organism>
<name>A0AAU7UAP3_9DEIO</name>
<sequence length="83" mass="9606">MWTADPDVLITDLQDELVLMHARSAQMYRLNDVARTIWQHLPASQETLLQALLTQYEVSPEQAGADLDRLLNELSRLEMVRRT</sequence>
<proteinExistence type="predicted"/>